<dbReference type="CDD" id="cd16513">
    <property type="entry name" value="RING-HC_LONFs_rpt1"/>
    <property type="match status" value="1"/>
</dbReference>
<keyword evidence="5" id="KW-0802">TPR repeat</keyword>
<evidence type="ECO:0008006" key="11">
    <source>
        <dbReference type="Google" id="ProtNLM"/>
    </source>
</evidence>
<protein>
    <recommendedName>
        <fullName evidence="11">RING-type domain-containing protein</fullName>
    </recommendedName>
</protein>
<comment type="caution">
    <text evidence="9">The sequence shown here is derived from an EMBL/GenBank/DDBJ whole genome shotgun (WGS) entry which is preliminary data.</text>
</comment>
<keyword evidence="3" id="KW-0862">Zinc</keyword>
<dbReference type="InterPro" id="IPR015947">
    <property type="entry name" value="PUA-like_sf"/>
</dbReference>
<feature type="region of interest" description="Disordered" evidence="6">
    <location>
        <begin position="1"/>
        <end position="21"/>
    </location>
</feature>
<evidence type="ECO:0000256" key="6">
    <source>
        <dbReference type="SAM" id="MobiDB-lite"/>
    </source>
</evidence>
<dbReference type="Gene3D" id="3.30.40.10">
    <property type="entry name" value="Zinc/RING finger domain, C3HC4 (zinc finger)"/>
    <property type="match status" value="2"/>
</dbReference>
<evidence type="ECO:0000313" key="9">
    <source>
        <dbReference type="EMBL" id="OXB59072.1"/>
    </source>
</evidence>
<dbReference type="InterPro" id="IPR046336">
    <property type="entry name" value="Lon_prtase_N_sf"/>
</dbReference>
<dbReference type="InterPro" id="IPR027370">
    <property type="entry name" value="Znf-RING_euk"/>
</dbReference>
<proteinExistence type="predicted"/>
<dbReference type="Pfam" id="PF13445">
    <property type="entry name" value="zf-RING_UBOX"/>
    <property type="match status" value="1"/>
</dbReference>
<dbReference type="PROSITE" id="PS50005">
    <property type="entry name" value="TPR"/>
    <property type="match status" value="1"/>
</dbReference>
<dbReference type="InterPro" id="IPR017907">
    <property type="entry name" value="Znf_RING_CS"/>
</dbReference>
<keyword evidence="2 4" id="KW-0863">Zinc-finger</keyword>
<gene>
    <name evidence="9" type="ORF">ASZ78_011478</name>
</gene>
<dbReference type="PROSITE" id="PS00518">
    <property type="entry name" value="ZF_RING_1"/>
    <property type="match status" value="2"/>
</dbReference>
<dbReference type="AlphaFoldDB" id="A0A226MUZ7"/>
<dbReference type="GO" id="GO:0008270">
    <property type="term" value="F:zinc ion binding"/>
    <property type="evidence" value="ECO:0007669"/>
    <property type="project" value="UniProtKB-KW"/>
</dbReference>
<feature type="repeat" description="TPR" evidence="5">
    <location>
        <begin position="164"/>
        <end position="197"/>
    </location>
</feature>
<dbReference type="InterPro" id="IPR011990">
    <property type="entry name" value="TPR-like_helical_dom_sf"/>
</dbReference>
<dbReference type="GO" id="GO:0061630">
    <property type="term" value="F:ubiquitin protein ligase activity"/>
    <property type="evidence" value="ECO:0007669"/>
    <property type="project" value="TreeGrafter"/>
</dbReference>
<dbReference type="InterPro" id="IPR003111">
    <property type="entry name" value="Lon_prtase_N"/>
</dbReference>
<dbReference type="Pfam" id="PF02190">
    <property type="entry name" value="LON_substr_bdg"/>
    <property type="match status" value="1"/>
</dbReference>
<evidence type="ECO:0000256" key="2">
    <source>
        <dbReference type="ARBA" id="ARBA00022771"/>
    </source>
</evidence>
<dbReference type="PANTHER" id="PTHR23327">
    <property type="entry name" value="RING FINGER PROTEIN 127"/>
    <property type="match status" value="1"/>
</dbReference>
<dbReference type="SUPFAM" id="SSF88697">
    <property type="entry name" value="PUA domain-like"/>
    <property type="match status" value="1"/>
</dbReference>
<dbReference type="InterPro" id="IPR019734">
    <property type="entry name" value="TPR_rpt"/>
</dbReference>
<dbReference type="InterPro" id="IPR013083">
    <property type="entry name" value="Znf_RING/FYVE/PHD"/>
</dbReference>
<keyword evidence="1" id="KW-0479">Metal-binding</keyword>
<dbReference type="Gene3D" id="1.25.40.10">
    <property type="entry name" value="Tetratricopeptide repeat domain"/>
    <property type="match status" value="1"/>
</dbReference>
<evidence type="ECO:0000313" key="10">
    <source>
        <dbReference type="Proteomes" id="UP000198323"/>
    </source>
</evidence>
<feature type="domain" description="RING-type" evidence="7">
    <location>
        <begin position="541"/>
        <end position="579"/>
    </location>
</feature>
<evidence type="ECO:0000259" key="7">
    <source>
        <dbReference type="PROSITE" id="PS50089"/>
    </source>
</evidence>
<dbReference type="SUPFAM" id="SSF48452">
    <property type="entry name" value="TPR-like"/>
    <property type="match status" value="1"/>
</dbReference>
<dbReference type="EMBL" id="MCFN01000423">
    <property type="protein sequence ID" value="OXB59072.1"/>
    <property type="molecule type" value="Genomic_DNA"/>
</dbReference>
<dbReference type="SUPFAM" id="SSF57850">
    <property type="entry name" value="RING/U-box"/>
    <property type="match status" value="2"/>
</dbReference>
<reference evidence="9 10" key="1">
    <citation type="submission" date="2016-07" db="EMBL/GenBank/DDBJ databases">
        <title>Disparate Historic Effective Population Sizes Predicted by Modern Levels of Genome Diversity for the Scaled Quail (Callipepla squamata) and the Northern Bobwhite (Colinus virginianus): Inferences from First and Second Generation Draft Genome Assemblies for Sympatric New World Quail.</title>
        <authorList>
            <person name="Oldeschulte D.L."/>
            <person name="Halley Y.A."/>
            <person name="Bhattarai E.K."/>
            <person name="Brashear W.A."/>
            <person name="Hill J."/>
            <person name="Metz R.P."/>
            <person name="Johnson C.D."/>
            <person name="Rollins D."/>
            <person name="Peterson M.J."/>
            <person name="Bickhart D.M."/>
            <person name="Decker J.E."/>
            <person name="Seabury C.M."/>
        </authorList>
    </citation>
    <scope>NUCLEOTIDE SEQUENCE [LARGE SCALE GENOMIC DNA]</scope>
    <source>
        <strain evidence="9 10">Texas</strain>
        <tissue evidence="9">Leg muscle</tissue>
    </source>
</reference>
<keyword evidence="10" id="KW-1185">Reference proteome</keyword>
<evidence type="ECO:0000256" key="1">
    <source>
        <dbReference type="ARBA" id="ARBA00022723"/>
    </source>
</evidence>
<dbReference type="PROSITE" id="PS50089">
    <property type="entry name" value="ZF_RING_2"/>
    <property type="match status" value="2"/>
</dbReference>
<dbReference type="SMART" id="SM00464">
    <property type="entry name" value="LON"/>
    <property type="match status" value="1"/>
</dbReference>
<evidence type="ECO:0000259" key="8">
    <source>
        <dbReference type="PROSITE" id="PS51787"/>
    </source>
</evidence>
<dbReference type="STRING" id="9009.A0A226MUZ7"/>
<dbReference type="Pfam" id="PF13923">
    <property type="entry name" value="zf-C3HC4_2"/>
    <property type="match status" value="1"/>
</dbReference>
<dbReference type="Proteomes" id="UP000198323">
    <property type="component" value="Unassembled WGS sequence"/>
</dbReference>
<dbReference type="SMART" id="SM00028">
    <property type="entry name" value="TPR"/>
    <property type="match status" value="4"/>
</dbReference>
<name>A0A226MUZ7_CALSU</name>
<dbReference type="GO" id="GO:0005737">
    <property type="term" value="C:cytoplasm"/>
    <property type="evidence" value="ECO:0007669"/>
    <property type="project" value="UniProtKB-ARBA"/>
</dbReference>
<dbReference type="SMART" id="SM00184">
    <property type="entry name" value="RING"/>
    <property type="match status" value="2"/>
</dbReference>
<dbReference type="InterPro" id="IPR001841">
    <property type="entry name" value="Znf_RING"/>
</dbReference>
<sequence>MGSRPEPLQAQNSEAASGGGGGRCPEWRALLGRADALAFGGRLHEALPLYQLASRQRQLRAEQLEKLVECLARGVRLKEGLPAGSGAPQPRDWDGCRCRKCQGFLFEPVSLPCGHTFCKKCLERDRAAAARCVLCREEGGGRLPRVNVILSNLLGKWFPRQVRASQLRHEGNLLYREKKLHAALQKYDEALSLAPNDHLLYSNRSQINSTLKACEDALHDAETACRLQPYWLKGHLRKGQALANLGKTEEALREFLFCLALDTGNKTAKSEAQKVQSPNHPNCCFRALQKGLKKQKGYFCQLLLYLLCRVGVARKELSSEVFCFISQLLLSLFSLIPGNAQEHLPDILQLLSHHSRLKGNLLSSVGSGGTSHALQRLLKVMNESAVWFFISLCVLCSPTESFLLSHSMKGLTGFCVFPYHVDEDECSNVSPLFEQVNVEQKGFPVEEEPNVTTSGSLRKSIQITESRKDCSEEENQPSSVPEPAFLVPEKRGLLKRKGCSEEARSTEVPCKLLKKDAVDTKGSSTGQHTPFESVDPSDLDCSLCMRLFYEPVTTPCGHTFCLKCLERCLDHNPKCPLCKEGLSECLAMRKYCKTVLMEELIARYLPEELTERRKIYEEEIAELSNLNKNVPIFVCTMAYPTVPCPLHIFEPCYRLMIRRCMETGTKQFGMCISDPVKGFADYGCILEIRNVEFFADGRSVVDSIGKRRFKVIQHSQRDGYNTADIEYIEDQKVQGQDYAALLVLHDSVYDQAYMWFNSLKQALKSRILSHFGPMPAKDPDPQANPNGPAWCWWVLAVLPLENRAQLPFLAMKSLKDRLNGIRRVLTFMSRTRSR</sequence>
<dbReference type="CDD" id="cd16514">
    <property type="entry name" value="RING-HC_LONFs_rpt2"/>
    <property type="match status" value="1"/>
</dbReference>
<dbReference type="PANTHER" id="PTHR23327:SF41">
    <property type="entry name" value="LON PEPTIDASE N-TERMINAL DOMAIN AND RING FINGER PROTEIN 3"/>
    <property type="match status" value="1"/>
</dbReference>
<evidence type="ECO:0000256" key="3">
    <source>
        <dbReference type="ARBA" id="ARBA00022833"/>
    </source>
</evidence>
<feature type="domain" description="RING-type" evidence="7">
    <location>
        <begin position="98"/>
        <end position="136"/>
    </location>
</feature>
<evidence type="ECO:0000256" key="5">
    <source>
        <dbReference type="PROSITE-ProRule" id="PRU00339"/>
    </source>
</evidence>
<organism evidence="9 10">
    <name type="scientific">Callipepla squamata</name>
    <name type="common">Scaled quail</name>
    <dbReference type="NCBI Taxonomy" id="9009"/>
    <lineage>
        <taxon>Eukaryota</taxon>
        <taxon>Metazoa</taxon>
        <taxon>Chordata</taxon>
        <taxon>Craniata</taxon>
        <taxon>Vertebrata</taxon>
        <taxon>Euteleostomi</taxon>
        <taxon>Archelosauria</taxon>
        <taxon>Archosauria</taxon>
        <taxon>Dinosauria</taxon>
        <taxon>Saurischia</taxon>
        <taxon>Theropoda</taxon>
        <taxon>Coelurosauria</taxon>
        <taxon>Aves</taxon>
        <taxon>Neognathae</taxon>
        <taxon>Galloanserae</taxon>
        <taxon>Galliformes</taxon>
        <taxon>Odontophoridae</taxon>
        <taxon>Callipepla</taxon>
    </lineage>
</organism>
<accession>A0A226MUZ7</accession>
<evidence type="ECO:0000256" key="4">
    <source>
        <dbReference type="PROSITE-ProRule" id="PRU00175"/>
    </source>
</evidence>
<dbReference type="OrthoDB" id="264917at2759"/>
<feature type="domain" description="Lon N-terminal" evidence="8">
    <location>
        <begin position="620"/>
        <end position="829"/>
    </location>
</feature>
<dbReference type="PROSITE" id="PS51787">
    <property type="entry name" value="LON_N"/>
    <property type="match status" value="1"/>
</dbReference>
<dbReference type="Gene3D" id="2.30.130.40">
    <property type="entry name" value="LON domain-like"/>
    <property type="match status" value="1"/>
</dbReference>